<evidence type="ECO:0000256" key="7">
    <source>
        <dbReference type="ARBA" id="ARBA00037982"/>
    </source>
</evidence>
<feature type="binding site" evidence="12">
    <location>
        <position position="610"/>
    </location>
    <ligand>
        <name>ATP</name>
        <dbReference type="ChEBI" id="CHEBI:30616"/>
    </ligand>
</feature>
<dbReference type="Gene3D" id="3.30.200.20">
    <property type="entry name" value="Phosphorylase Kinase, domain 1"/>
    <property type="match status" value="1"/>
</dbReference>
<keyword evidence="6 11" id="KW-0067">ATP-binding</keyword>
<dbReference type="GO" id="GO:0005634">
    <property type="term" value="C:nucleus"/>
    <property type="evidence" value="ECO:0007669"/>
    <property type="project" value="TreeGrafter"/>
</dbReference>
<evidence type="ECO:0000259" key="15">
    <source>
        <dbReference type="PROSITE" id="PS50908"/>
    </source>
</evidence>
<dbReference type="Pfam" id="PF05773">
    <property type="entry name" value="RWD"/>
    <property type="match status" value="1"/>
</dbReference>
<dbReference type="GO" id="GO:1990625">
    <property type="term" value="P:negative regulation of cytoplasmic translational initiation in response to stress"/>
    <property type="evidence" value="ECO:0007669"/>
    <property type="project" value="TreeGrafter"/>
</dbReference>
<dbReference type="EC" id="2.7.11.1" evidence="1"/>
<evidence type="ECO:0000313" key="16">
    <source>
        <dbReference type="EMBL" id="KAI1611877.1"/>
    </source>
</evidence>
<dbReference type="SMART" id="SM00220">
    <property type="entry name" value="S_TKc"/>
    <property type="match status" value="1"/>
</dbReference>
<feature type="binding site" evidence="11">
    <location>
        <begin position="578"/>
        <end position="586"/>
    </location>
    <ligand>
        <name>ATP</name>
        <dbReference type="ChEBI" id="CHEBI:30616"/>
    </ligand>
</feature>
<keyword evidence="16" id="KW-0648">Protein biosynthesis</keyword>
<dbReference type="Pfam" id="PF12745">
    <property type="entry name" value="HGTP_anticodon2"/>
    <property type="match status" value="1"/>
</dbReference>
<dbReference type="InterPro" id="IPR016135">
    <property type="entry name" value="UBQ-conjugating_enzyme/RWD"/>
</dbReference>
<keyword evidence="3" id="KW-0808">Transferase</keyword>
<dbReference type="GO" id="GO:0005829">
    <property type="term" value="C:cytosol"/>
    <property type="evidence" value="ECO:0007669"/>
    <property type="project" value="TreeGrafter"/>
</dbReference>
<evidence type="ECO:0000256" key="9">
    <source>
        <dbReference type="ARBA" id="ARBA00048679"/>
    </source>
</evidence>
<keyword evidence="17" id="KW-1185">Reference proteome</keyword>
<dbReference type="InterPro" id="IPR036621">
    <property type="entry name" value="Anticodon-bd_dom_sf"/>
</dbReference>
<dbReference type="GO" id="GO:0004694">
    <property type="term" value="F:eukaryotic translation initiation factor 2alpha kinase activity"/>
    <property type="evidence" value="ECO:0007669"/>
    <property type="project" value="InterPro"/>
</dbReference>
<accession>A0AAN6DUI2</accession>
<dbReference type="PROSITE" id="PS50908">
    <property type="entry name" value="RWD"/>
    <property type="match status" value="1"/>
</dbReference>
<dbReference type="GO" id="GO:0005524">
    <property type="term" value="F:ATP binding"/>
    <property type="evidence" value="ECO:0007669"/>
    <property type="project" value="UniProtKB-UniRule"/>
</dbReference>
<keyword evidence="5 16" id="KW-0418">Kinase</keyword>
<dbReference type="PROSITE" id="PS00107">
    <property type="entry name" value="PROTEIN_KINASE_ATP"/>
    <property type="match status" value="1"/>
</dbReference>
<dbReference type="CDD" id="cd22249">
    <property type="entry name" value="UDM1_RNF168_RNF169-like"/>
    <property type="match status" value="1"/>
</dbReference>
<dbReference type="InterPro" id="IPR045864">
    <property type="entry name" value="aa-tRNA-synth_II/BPL/LPL"/>
</dbReference>
<dbReference type="Gene3D" id="3.10.110.10">
    <property type="entry name" value="Ubiquitin Conjugating Enzyme"/>
    <property type="match status" value="1"/>
</dbReference>
<dbReference type="InterPro" id="IPR008271">
    <property type="entry name" value="Ser/Thr_kinase_AS"/>
</dbReference>
<dbReference type="InterPro" id="IPR017441">
    <property type="entry name" value="Protein_kinase_ATP_BS"/>
</dbReference>
<evidence type="ECO:0000256" key="12">
    <source>
        <dbReference type="PROSITE-ProRule" id="PRU10141"/>
    </source>
</evidence>
<proteinExistence type="inferred from homology"/>
<keyword evidence="16" id="KW-0396">Initiation factor</keyword>
<feature type="compositionally biased region" description="Acidic residues" evidence="13">
    <location>
        <begin position="699"/>
        <end position="724"/>
    </location>
</feature>
<evidence type="ECO:0000256" key="3">
    <source>
        <dbReference type="ARBA" id="ARBA00022679"/>
    </source>
</evidence>
<evidence type="ECO:0000256" key="6">
    <source>
        <dbReference type="ARBA" id="ARBA00022840"/>
    </source>
</evidence>
<evidence type="ECO:0000256" key="5">
    <source>
        <dbReference type="ARBA" id="ARBA00022777"/>
    </source>
</evidence>
<dbReference type="Gene3D" id="1.10.510.10">
    <property type="entry name" value="Transferase(Phosphotransferase) domain 1"/>
    <property type="match status" value="2"/>
</dbReference>
<name>A0AAN6DUI2_9EURO</name>
<dbReference type="Pfam" id="PF00069">
    <property type="entry name" value="Pkinase"/>
    <property type="match status" value="3"/>
</dbReference>
<dbReference type="InterPro" id="IPR000719">
    <property type="entry name" value="Prot_kinase_dom"/>
</dbReference>
<feature type="domain" description="Protein kinase" evidence="14">
    <location>
        <begin position="572"/>
        <end position="972"/>
    </location>
</feature>
<evidence type="ECO:0000256" key="13">
    <source>
        <dbReference type="SAM" id="MobiDB-lite"/>
    </source>
</evidence>
<dbReference type="InterPro" id="IPR050339">
    <property type="entry name" value="CC_SR_Kinase"/>
</dbReference>
<dbReference type="InterPro" id="IPR006575">
    <property type="entry name" value="RWD_dom"/>
</dbReference>
<dbReference type="EMBL" id="MU404355">
    <property type="protein sequence ID" value="KAI1611877.1"/>
    <property type="molecule type" value="Genomic_DNA"/>
</dbReference>
<feature type="compositionally biased region" description="Basic and acidic residues" evidence="13">
    <location>
        <begin position="182"/>
        <end position="206"/>
    </location>
</feature>
<dbReference type="InterPro" id="IPR016255">
    <property type="entry name" value="Gcn2"/>
</dbReference>
<reference evidence="16" key="1">
    <citation type="journal article" date="2022" name="bioRxiv">
        <title>Deciphering the potential niche of two novel black yeast fungi from a biological soil crust based on their genomes, phenotypes, and melanin regulation.</title>
        <authorList>
            <consortium name="DOE Joint Genome Institute"/>
            <person name="Carr E.C."/>
            <person name="Barton Q."/>
            <person name="Grambo S."/>
            <person name="Sullivan M."/>
            <person name="Renfro C.M."/>
            <person name="Kuo A."/>
            <person name="Pangilinan J."/>
            <person name="Lipzen A."/>
            <person name="Keymanesh K."/>
            <person name="Savage E."/>
            <person name="Barry K."/>
            <person name="Grigoriev I.V."/>
            <person name="Riekhof W.R."/>
            <person name="Harris S.S."/>
        </authorList>
    </citation>
    <scope>NUCLEOTIDE SEQUENCE</scope>
    <source>
        <strain evidence="16">JF 03-4F</strain>
    </source>
</reference>
<dbReference type="Gene3D" id="3.40.50.800">
    <property type="entry name" value="Anticodon-binding domain"/>
    <property type="match status" value="1"/>
</dbReference>
<dbReference type="InterPro" id="IPR041715">
    <property type="entry name" value="HisRS-like_core"/>
</dbReference>
<sequence>MPAKKKTKPLQPQASKSEPEPTLAAPPSFGQSHRSFEEEIAEYPEVQRNEFLTTRAIYPDEFERVRGRKDAWQAKENLAFQVRIGPLEDRAYFVKLIFEFPRAYPKVLPKIDILDIQPKDPEIRQHIEHIISTYPKQYQGSESVYEVNTAIMDFLDQVSLDKAAKKADKSLEEERVAKEALTKKQLEEQEERARKQQAEQVEKDETLLESQVSHEKQRRLKTTLSRKSTGEDNADLYDVPEDPVRFDQSMTLRDIGTTMPFKFKAVVGRSVILKRKDKKVMIVAPRVDTERVQAPQLLLKDIYLPESIAPKGELQKCMEIVEEDLESSKQHHHLNVVDLINYKIEHMNLEDGTGQWKLSVLSEYANGKSLTDLLDYAEALSAAKIRSWTRQLADALVFFDQQGYVHPAVHAGNVMLFRSPTGGITVKLSDGYGTQLRELVMAASETSAPADNWTAPELETSKPQRTNKTCIWELGVVIMQMALGKDVKEMYLDPTNVLVGCAFHDSIERLLGEMFASRPGSRPSAFELTRKAFFFEERIPIFQNHSPTLPSTPNLRRRYSGKSGVSRYESEWEEIECLGRGGFGAVFRARLKLDGQIYAVKKIPSRSIKKLEEILAEVTLLAKLNHQYVVRYFTAWYENEQDNRIEDLPPPAIRPKSARQPLPLSTGHDFMEPSVYRHQGPEFSDDDGDMFGYQPPPPIDEEDGYDDDPFGSDPEPDREQDEQPSDPFAVRYPTSHDLQQDNADDDPFASAESPPNSAVPVRTRSPPRSEVTSLYIQMEFCEGQDLRSRIAQGLYKDVDAVWRLFRRIVEGLAYVHALGVVHRDLKPENIFLDALDNPKIGDFGLATAGQAISKAQASAPGMTTTNKSTGVGTRGYTAPELMSHGSKYDARADMYSLGVMFYEMCYPFRTGTERAEGMQYLAVNPPILPDFFKEDIHQTQGEVILELTNRDQELRPTARQLLDGGKVPEPLEEEKFQRHIDRLAEQRPEEYQSVVNKFFNKPNSTVSSLAWEDTSGKSMTTVDPVLWTSTCEHLKEIFRRHGAVETARQGMVPRAGFTTNPAVFLDTSGLVVQLPEDLTLPFARTLGQSPHNYAKTYCFGTVYRATAPGVQPRHVPEVDFDFVSHGDNDLSIKEAEVIKVLDEILNEFPVLAARKWAIYVTHTDLMDIILDFCRIKAHESRKVKQALSHLNIGDKTWPDIRKELRSSAMNIAETSVTDLARFNLEGDVDKIRNRLTQLFGEGEHLSKTLPLLARLDEVLQYLKRMNVRTEILVAPLRNVLNSEHLYRGSLLFQCMDKSFRRALAVGGRYDALIQEFQTKSERGSTRSVGFRLNVVDLVAYVRGPKAAKHTTDARQAPRCFCDVLVTSFDAATLKSGCVELVSSLWSAGLSAELSEEFRSLEELERAYKDANFWLVIVRGGAGDRGLKVRSPSRSEYEVKAVELVSFLRLNMAKNR</sequence>
<dbReference type="PANTHER" id="PTHR11042:SF136">
    <property type="entry name" value="EIF-2-ALPHA KINASE GCN2"/>
    <property type="match status" value="1"/>
</dbReference>
<evidence type="ECO:0000259" key="14">
    <source>
        <dbReference type="PROSITE" id="PS50011"/>
    </source>
</evidence>
<comment type="similarity">
    <text evidence="7">Belongs to the protein kinase superfamily. Ser/Thr protein kinase family. GCN2 subfamily.</text>
</comment>
<evidence type="ECO:0000256" key="1">
    <source>
        <dbReference type="ARBA" id="ARBA00012513"/>
    </source>
</evidence>
<feature type="region of interest" description="Disordered" evidence="13">
    <location>
        <begin position="1"/>
        <end position="39"/>
    </location>
</feature>
<evidence type="ECO:0000256" key="11">
    <source>
        <dbReference type="PIRSR" id="PIRSR000660-2"/>
    </source>
</evidence>
<dbReference type="GO" id="GO:0003743">
    <property type="term" value="F:translation initiation factor activity"/>
    <property type="evidence" value="ECO:0007669"/>
    <property type="project" value="UniProtKB-KW"/>
</dbReference>
<dbReference type="Pfam" id="PF13393">
    <property type="entry name" value="tRNA-synt_His"/>
    <property type="match status" value="1"/>
</dbReference>
<feature type="domain" description="RWD" evidence="15">
    <location>
        <begin position="49"/>
        <end position="158"/>
    </location>
</feature>
<dbReference type="SMART" id="SM00591">
    <property type="entry name" value="RWD"/>
    <property type="match status" value="1"/>
</dbReference>
<dbReference type="PIRSF" id="PIRSF000660">
    <property type="entry name" value="Ser/Thr_PK_GCN2"/>
    <property type="match status" value="1"/>
</dbReference>
<feature type="region of interest" description="Disordered" evidence="13">
    <location>
        <begin position="182"/>
        <end position="240"/>
    </location>
</feature>
<dbReference type="PROSITE" id="PS00108">
    <property type="entry name" value="PROTEIN_KINASE_ST"/>
    <property type="match status" value="1"/>
</dbReference>
<organism evidence="16 17">
    <name type="scientific">Exophiala viscosa</name>
    <dbReference type="NCBI Taxonomy" id="2486360"/>
    <lineage>
        <taxon>Eukaryota</taxon>
        <taxon>Fungi</taxon>
        <taxon>Dikarya</taxon>
        <taxon>Ascomycota</taxon>
        <taxon>Pezizomycotina</taxon>
        <taxon>Eurotiomycetes</taxon>
        <taxon>Chaetothyriomycetidae</taxon>
        <taxon>Chaetothyriales</taxon>
        <taxon>Herpotrichiellaceae</taxon>
        <taxon>Exophiala</taxon>
    </lineage>
</organism>
<gene>
    <name evidence="16" type="ORF">EDD36DRAFT_408244</name>
</gene>
<feature type="region of interest" description="Disordered" evidence="13">
    <location>
        <begin position="645"/>
        <end position="768"/>
    </location>
</feature>
<dbReference type="PROSITE" id="PS50011">
    <property type="entry name" value="PROTEIN_KINASE_DOM"/>
    <property type="match status" value="2"/>
</dbReference>
<evidence type="ECO:0000313" key="17">
    <source>
        <dbReference type="Proteomes" id="UP001203852"/>
    </source>
</evidence>
<comment type="catalytic activity">
    <reaction evidence="8">
        <text>L-threonyl-[protein] + ATP = O-phospho-L-threonyl-[protein] + ADP + H(+)</text>
        <dbReference type="Rhea" id="RHEA:46608"/>
        <dbReference type="Rhea" id="RHEA-COMP:11060"/>
        <dbReference type="Rhea" id="RHEA-COMP:11605"/>
        <dbReference type="ChEBI" id="CHEBI:15378"/>
        <dbReference type="ChEBI" id="CHEBI:30013"/>
        <dbReference type="ChEBI" id="CHEBI:30616"/>
        <dbReference type="ChEBI" id="CHEBI:61977"/>
        <dbReference type="ChEBI" id="CHEBI:456216"/>
        <dbReference type="EC" id="2.7.11.1"/>
    </reaction>
</comment>
<comment type="catalytic activity">
    <reaction evidence="9">
        <text>L-seryl-[protein] + ATP = O-phospho-L-seryl-[protein] + ADP + H(+)</text>
        <dbReference type="Rhea" id="RHEA:17989"/>
        <dbReference type="Rhea" id="RHEA-COMP:9863"/>
        <dbReference type="Rhea" id="RHEA-COMP:11604"/>
        <dbReference type="ChEBI" id="CHEBI:15378"/>
        <dbReference type="ChEBI" id="CHEBI:29999"/>
        <dbReference type="ChEBI" id="CHEBI:30616"/>
        <dbReference type="ChEBI" id="CHEBI:83421"/>
        <dbReference type="ChEBI" id="CHEBI:456216"/>
        <dbReference type="EC" id="2.7.11.1"/>
    </reaction>
</comment>
<evidence type="ECO:0000256" key="10">
    <source>
        <dbReference type="PIRSR" id="PIRSR000660-1"/>
    </source>
</evidence>
<feature type="active site" description="Proton acceptor" evidence="10">
    <location>
        <position position="824"/>
    </location>
</feature>
<evidence type="ECO:0000256" key="2">
    <source>
        <dbReference type="ARBA" id="ARBA00022527"/>
    </source>
</evidence>
<protein>
    <recommendedName>
        <fullName evidence="1">non-specific serine/threonine protein kinase</fullName>
        <ecNumber evidence="1">2.7.11.1</ecNumber>
    </recommendedName>
</protein>
<evidence type="ECO:0000256" key="4">
    <source>
        <dbReference type="ARBA" id="ARBA00022741"/>
    </source>
</evidence>
<keyword evidence="2" id="KW-0723">Serine/threonine-protein kinase</keyword>
<dbReference type="SUPFAM" id="SSF54495">
    <property type="entry name" value="UBC-like"/>
    <property type="match status" value="1"/>
</dbReference>
<feature type="domain" description="Protein kinase" evidence="14">
    <location>
        <begin position="244"/>
        <end position="534"/>
    </location>
</feature>
<evidence type="ECO:0000256" key="8">
    <source>
        <dbReference type="ARBA" id="ARBA00047899"/>
    </source>
</evidence>
<dbReference type="Gene3D" id="3.30.930.10">
    <property type="entry name" value="Bira Bifunctional Protein, Domain 2"/>
    <property type="match status" value="1"/>
</dbReference>
<keyword evidence="4 11" id="KW-0547">Nucleotide-binding</keyword>
<dbReference type="Proteomes" id="UP001203852">
    <property type="component" value="Unassembled WGS sequence"/>
</dbReference>
<feature type="binding site" evidence="11">
    <location>
        <position position="601"/>
    </location>
    <ligand>
        <name>ATP</name>
        <dbReference type="ChEBI" id="CHEBI:30616"/>
    </ligand>
</feature>
<comment type="caution">
    <text evidence="16">The sequence shown here is derived from an EMBL/GenBank/DDBJ whole genome shotgun (WGS) entry which is preliminary data.</text>
</comment>
<dbReference type="PANTHER" id="PTHR11042">
    <property type="entry name" value="EUKARYOTIC TRANSLATION INITIATION FACTOR 2-ALPHA KINASE EIF2-ALPHA KINASE -RELATED"/>
    <property type="match status" value="1"/>
</dbReference>
<dbReference type="CDD" id="cd23823">
    <property type="entry name" value="RWD_GCN2"/>
    <property type="match status" value="1"/>
</dbReference>
<dbReference type="SUPFAM" id="SSF55681">
    <property type="entry name" value="Class II aaRS and biotin synthetases"/>
    <property type="match status" value="1"/>
</dbReference>
<dbReference type="InterPro" id="IPR024435">
    <property type="entry name" value="HisRS-related_dom"/>
</dbReference>
<dbReference type="SUPFAM" id="SSF56112">
    <property type="entry name" value="Protein kinase-like (PK-like)"/>
    <property type="match status" value="2"/>
</dbReference>
<dbReference type="GO" id="GO:0000077">
    <property type="term" value="P:DNA damage checkpoint signaling"/>
    <property type="evidence" value="ECO:0007669"/>
    <property type="project" value="InterPro"/>
</dbReference>
<dbReference type="InterPro" id="IPR011009">
    <property type="entry name" value="Kinase-like_dom_sf"/>
</dbReference>